<comment type="function">
    <text evidence="8">Catalyzes the ATP-dependent amidation of deamido-NAD to form NAD. Uses ammonia as a nitrogen source.</text>
</comment>
<evidence type="ECO:0000256" key="7">
    <source>
        <dbReference type="ARBA" id="ARBA00023027"/>
    </source>
</evidence>
<feature type="binding site" evidence="8">
    <location>
        <position position="131"/>
    </location>
    <ligand>
        <name>ATP</name>
        <dbReference type="ChEBI" id="CHEBI:30616"/>
    </ligand>
</feature>
<accession>A0A1J5TKG3</accession>
<dbReference type="EC" id="6.3.1.5" evidence="8 10"/>
<dbReference type="InterPro" id="IPR022310">
    <property type="entry name" value="NAD/GMP_synthase"/>
</dbReference>
<comment type="similarity">
    <text evidence="1 8 9">Belongs to the NAD synthetase family.</text>
</comment>
<dbReference type="GO" id="GO:0046872">
    <property type="term" value="F:metal ion binding"/>
    <property type="evidence" value="ECO:0007669"/>
    <property type="project" value="UniProtKB-KW"/>
</dbReference>
<evidence type="ECO:0000259" key="11">
    <source>
        <dbReference type="Pfam" id="PF02540"/>
    </source>
</evidence>
<evidence type="ECO:0000256" key="1">
    <source>
        <dbReference type="ARBA" id="ARBA00005859"/>
    </source>
</evidence>
<evidence type="ECO:0000256" key="5">
    <source>
        <dbReference type="ARBA" id="ARBA00022840"/>
    </source>
</evidence>
<feature type="binding site" evidence="8">
    <location>
        <position position="182"/>
    </location>
    <ligand>
        <name>ATP</name>
        <dbReference type="ChEBI" id="CHEBI:30616"/>
    </ligand>
</feature>
<feature type="binding site" evidence="8">
    <location>
        <position position="36"/>
    </location>
    <ligand>
        <name>Mg(2+)</name>
        <dbReference type="ChEBI" id="CHEBI:18420"/>
    </ligand>
</feature>
<dbReference type="Gene3D" id="3.40.50.620">
    <property type="entry name" value="HUPs"/>
    <property type="match status" value="1"/>
</dbReference>
<sequence length="267" mass="29095">MKLLADTQKIIEQFIRTRVNDAGAKGVVLGLSGGIDSAATLALSASALGPDNVLGLIMPFKDSESITLASNHAKNLGIKTIEYNISDIVTSFKEVSNHYSSNASEGNLHSRVRMSLLYGEAFSSKCLVIGTSNKSELLVGYYTKWGDGASDFLPIGDLYKTQVYEISKHLDVPSEIIGRPPTAELWEGQTDELELGIDYATLDKILLGLERQISKKALSSKSGIGVDLIEKIEKLIKLSIHKRVFPPVCKIGRRTVGLDWRETIGSK</sequence>
<dbReference type="AlphaFoldDB" id="A0A1J5TKG3"/>
<dbReference type="EMBL" id="MIYZ01000041">
    <property type="protein sequence ID" value="OIR21458.1"/>
    <property type="molecule type" value="Genomic_DNA"/>
</dbReference>
<feature type="domain" description="NAD/GMP synthase" evidence="11">
    <location>
        <begin position="11"/>
        <end position="246"/>
    </location>
</feature>
<evidence type="ECO:0000313" key="12">
    <source>
        <dbReference type="EMBL" id="OIR21458.1"/>
    </source>
</evidence>
<dbReference type="HAMAP" id="MF_00193">
    <property type="entry name" value="NadE_ammonia_dep"/>
    <property type="match status" value="1"/>
</dbReference>
<protein>
    <recommendedName>
        <fullName evidence="8 10">NH(3)-dependent NAD(+) synthetase</fullName>
        <ecNumber evidence="8 10">6.3.1.5</ecNumber>
    </recommendedName>
</protein>
<dbReference type="PANTHER" id="PTHR23090:SF9">
    <property type="entry name" value="GLUTAMINE-DEPENDENT NAD(+) SYNTHETASE"/>
    <property type="match status" value="1"/>
</dbReference>
<dbReference type="GO" id="GO:0004359">
    <property type="term" value="F:glutaminase activity"/>
    <property type="evidence" value="ECO:0007669"/>
    <property type="project" value="InterPro"/>
</dbReference>
<dbReference type="GO" id="GO:0005737">
    <property type="term" value="C:cytoplasm"/>
    <property type="evidence" value="ECO:0007669"/>
    <property type="project" value="InterPro"/>
</dbReference>
<keyword evidence="2 8" id="KW-0436">Ligase</keyword>
<feature type="binding site" description="in other chain" evidence="8">
    <location>
        <position position="111"/>
    </location>
    <ligand>
        <name>deamido-NAD(+)</name>
        <dbReference type="ChEBI" id="CHEBI:58437"/>
        <note>ligand shared between two neighboring subunits</note>
    </ligand>
</feature>
<comment type="pathway">
    <text evidence="8">Cofactor biosynthesis; NAD(+) biosynthesis; NAD(+) from deamido-NAD(+) (ammonia route): step 1/1.</text>
</comment>
<feature type="binding site" evidence="8">
    <location>
        <begin position="30"/>
        <end position="37"/>
    </location>
    <ligand>
        <name>ATP</name>
        <dbReference type="ChEBI" id="CHEBI:30616"/>
    </ligand>
</feature>
<dbReference type="FunFam" id="3.40.50.620:FF:000106">
    <property type="entry name" value="Glutamine-dependent NAD(+) synthetase"/>
    <property type="match status" value="1"/>
</dbReference>
<dbReference type="InterPro" id="IPR003694">
    <property type="entry name" value="NAD_synthase"/>
</dbReference>
<dbReference type="NCBIfam" id="NF010587">
    <property type="entry name" value="PRK13980.1"/>
    <property type="match status" value="1"/>
</dbReference>
<dbReference type="Pfam" id="PF02540">
    <property type="entry name" value="NAD_synthase"/>
    <property type="match status" value="1"/>
</dbReference>
<dbReference type="GO" id="GO:0003952">
    <property type="term" value="F:NAD+ synthase (glutamine-hydrolyzing) activity"/>
    <property type="evidence" value="ECO:0007669"/>
    <property type="project" value="InterPro"/>
</dbReference>
<reference evidence="12 13" key="1">
    <citation type="submission" date="2016-08" db="EMBL/GenBank/DDBJ databases">
        <title>New Insights into Marine Group III Euryarchaeota, from dark to light.</title>
        <authorList>
            <person name="Haro-Moreno J.M."/>
            <person name="Rodriguez-Valera F."/>
            <person name="Lopez-Garcia P."/>
            <person name="Moreira D."/>
            <person name="Martin-Cuadrado A.B."/>
        </authorList>
    </citation>
    <scope>NUCLEOTIDE SEQUENCE [LARGE SCALE GENOMIC DNA]</scope>
    <source>
        <strain evidence="12">CG-Epi2</strain>
    </source>
</reference>
<evidence type="ECO:0000256" key="4">
    <source>
        <dbReference type="ARBA" id="ARBA00022741"/>
    </source>
</evidence>
<evidence type="ECO:0000313" key="13">
    <source>
        <dbReference type="Proteomes" id="UP000183615"/>
    </source>
</evidence>
<feature type="binding site" description="in other chain" evidence="8">
    <location>
        <begin position="241"/>
        <end position="242"/>
    </location>
    <ligand>
        <name>deamido-NAD(+)</name>
        <dbReference type="ChEBI" id="CHEBI:58437"/>
        <note>ligand shared between two neighboring subunits</note>
    </ligand>
</feature>
<evidence type="ECO:0000256" key="10">
    <source>
        <dbReference type="RuleBase" id="RU003812"/>
    </source>
</evidence>
<evidence type="ECO:0000256" key="2">
    <source>
        <dbReference type="ARBA" id="ARBA00022598"/>
    </source>
</evidence>
<dbReference type="PANTHER" id="PTHR23090">
    <property type="entry name" value="NH 3 /GLUTAMINE-DEPENDENT NAD + SYNTHETASE"/>
    <property type="match status" value="1"/>
</dbReference>
<comment type="subunit">
    <text evidence="8">Homodimer.</text>
</comment>
<evidence type="ECO:0000256" key="8">
    <source>
        <dbReference type="HAMAP-Rule" id="MF_00193"/>
    </source>
</evidence>
<dbReference type="InterPro" id="IPR022926">
    <property type="entry name" value="NH(3)-dep_NAD(+)_synth"/>
</dbReference>
<proteinExistence type="inferred from homology"/>
<gene>
    <name evidence="8" type="primary">nadE</name>
    <name evidence="12" type="ORF">BET99_02330</name>
</gene>
<evidence type="ECO:0000256" key="9">
    <source>
        <dbReference type="RuleBase" id="RU003811"/>
    </source>
</evidence>
<name>A0A1J5TKG3_9ARCH</name>
<comment type="caution">
    <text evidence="12">The sequence shown here is derived from an EMBL/GenBank/DDBJ whole genome shotgun (WGS) entry which is preliminary data.</text>
</comment>
<dbReference type="GO" id="GO:0005524">
    <property type="term" value="F:ATP binding"/>
    <property type="evidence" value="ECO:0007669"/>
    <property type="project" value="UniProtKB-UniRule"/>
</dbReference>
<dbReference type="CDD" id="cd00553">
    <property type="entry name" value="NAD_synthase"/>
    <property type="match status" value="1"/>
</dbReference>
<keyword evidence="6 8" id="KW-0460">Magnesium</keyword>
<dbReference type="UniPathway" id="UPA00253">
    <property type="reaction ID" value="UER00333"/>
</dbReference>
<feature type="binding site" description="in other chain" evidence="8">
    <location>
        <position position="144"/>
    </location>
    <ligand>
        <name>deamido-NAD(+)</name>
        <dbReference type="ChEBI" id="CHEBI:58437"/>
        <note>ligand shared between two neighboring subunits</note>
    </ligand>
</feature>
<keyword evidence="3 8" id="KW-0479">Metal-binding</keyword>
<feature type="binding site" evidence="8">
    <location>
        <position position="136"/>
    </location>
    <ligand>
        <name>Mg(2+)</name>
        <dbReference type="ChEBI" id="CHEBI:18420"/>
    </ligand>
</feature>
<keyword evidence="7 8" id="KW-0520">NAD</keyword>
<feature type="binding site" evidence="8">
    <location>
        <position position="151"/>
    </location>
    <ligand>
        <name>deamido-NAD(+)</name>
        <dbReference type="ChEBI" id="CHEBI:58437"/>
        <note>ligand shared between two neighboring subunits</note>
    </ligand>
</feature>
<evidence type="ECO:0000256" key="3">
    <source>
        <dbReference type="ARBA" id="ARBA00022723"/>
    </source>
</evidence>
<keyword evidence="4 8" id="KW-0547">Nucleotide-binding</keyword>
<organism evidence="12 13">
    <name type="scientific">Marine Group III euryarchaeote CG-Epi2</name>
    <dbReference type="NCBI Taxonomy" id="1888996"/>
    <lineage>
        <taxon>Archaea</taxon>
        <taxon>Methanobacteriati</taxon>
        <taxon>Thermoplasmatota</taxon>
        <taxon>Thermoplasmata</taxon>
        <taxon>Candidatus Thermoprofundales</taxon>
    </lineage>
</organism>
<keyword evidence="5 8" id="KW-0067">ATP-binding</keyword>
<evidence type="ECO:0000256" key="6">
    <source>
        <dbReference type="ARBA" id="ARBA00022842"/>
    </source>
</evidence>
<dbReference type="SUPFAM" id="SSF52402">
    <property type="entry name" value="Adenine nucleotide alpha hydrolases-like"/>
    <property type="match status" value="1"/>
</dbReference>
<comment type="catalytic activity">
    <reaction evidence="8 10">
        <text>deamido-NAD(+) + NH4(+) + ATP = AMP + diphosphate + NAD(+) + H(+)</text>
        <dbReference type="Rhea" id="RHEA:21188"/>
        <dbReference type="ChEBI" id="CHEBI:15378"/>
        <dbReference type="ChEBI" id="CHEBI:28938"/>
        <dbReference type="ChEBI" id="CHEBI:30616"/>
        <dbReference type="ChEBI" id="CHEBI:33019"/>
        <dbReference type="ChEBI" id="CHEBI:57540"/>
        <dbReference type="ChEBI" id="CHEBI:58437"/>
        <dbReference type="ChEBI" id="CHEBI:456215"/>
        <dbReference type="EC" id="6.3.1.5"/>
    </reaction>
</comment>
<dbReference type="InterPro" id="IPR014729">
    <property type="entry name" value="Rossmann-like_a/b/a_fold"/>
</dbReference>
<dbReference type="NCBIfam" id="TIGR00552">
    <property type="entry name" value="nadE"/>
    <property type="match status" value="1"/>
</dbReference>
<dbReference type="GO" id="GO:0009435">
    <property type="term" value="P:NAD+ biosynthetic process"/>
    <property type="evidence" value="ECO:0007669"/>
    <property type="project" value="UniProtKB-UniRule"/>
</dbReference>
<dbReference type="GO" id="GO:0008795">
    <property type="term" value="F:NAD+ synthase activity"/>
    <property type="evidence" value="ECO:0007669"/>
    <property type="project" value="UniProtKB-UniRule"/>
</dbReference>
<feature type="binding site" evidence="8">
    <location>
        <position position="160"/>
    </location>
    <ligand>
        <name>ATP</name>
        <dbReference type="ChEBI" id="CHEBI:30616"/>
    </ligand>
</feature>
<dbReference type="Proteomes" id="UP000183615">
    <property type="component" value="Unassembled WGS sequence"/>
</dbReference>